<dbReference type="EMBL" id="KN881929">
    <property type="protein sequence ID" value="KIY47725.1"/>
    <property type="molecule type" value="Genomic_DNA"/>
</dbReference>
<feature type="region of interest" description="Disordered" evidence="1">
    <location>
        <begin position="197"/>
        <end position="223"/>
    </location>
</feature>
<dbReference type="OrthoDB" id="66095at2759"/>
<evidence type="ECO:0000313" key="3">
    <source>
        <dbReference type="Proteomes" id="UP000054144"/>
    </source>
</evidence>
<dbReference type="AlphaFoldDB" id="A0A0D7AAL4"/>
<proteinExistence type="predicted"/>
<accession>A0A0D7AAL4</accession>
<gene>
    <name evidence="2" type="ORF">FISHEDRAFT_74391</name>
</gene>
<name>A0A0D7AAL4_9AGAR</name>
<reference evidence="2 3" key="1">
    <citation type="journal article" date="2015" name="Fungal Genet. Biol.">
        <title>Evolution of novel wood decay mechanisms in Agaricales revealed by the genome sequences of Fistulina hepatica and Cylindrobasidium torrendii.</title>
        <authorList>
            <person name="Floudas D."/>
            <person name="Held B.W."/>
            <person name="Riley R."/>
            <person name="Nagy L.G."/>
            <person name="Koehler G."/>
            <person name="Ransdell A.S."/>
            <person name="Younus H."/>
            <person name="Chow J."/>
            <person name="Chiniquy J."/>
            <person name="Lipzen A."/>
            <person name="Tritt A."/>
            <person name="Sun H."/>
            <person name="Haridas S."/>
            <person name="LaButti K."/>
            <person name="Ohm R.A."/>
            <person name="Kues U."/>
            <person name="Blanchette R.A."/>
            <person name="Grigoriev I.V."/>
            <person name="Minto R.E."/>
            <person name="Hibbett D.S."/>
        </authorList>
    </citation>
    <scope>NUCLEOTIDE SEQUENCE [LARGE SCALE GENOMIC DNA]</scope>
    <source>
        <strain evidence="2 3">ATCC 64428</strain>
    </source>
</reference>
<evidence type="ECO:0000256" key="1">
    <source>
        <dbReference type="SAM" id="MobiDB-lite"/>
    </source>
</evidence>
<dbReference type="Proteomes" id="UP000054144">
    <property type="component" value="Unassembled WGS sequence"/>
</dbReference>
<sequence length="277" mass="31024">MGNAQSQSANGHHYPTVEDIEAVRTMMQGCLPIELIEQILDLAEYWIRETYERDLAFRISASKSWAYLMTAPLSDRRVKKVKFITNSHDQGWVSDPSAHKEGTYHGAFSWFEVAIIREKSSESADFSECSHPGWTRTVKERPVRLSSIDDPEPDLRETRPDGTPDSSVVAEPVDKWELQRNVVASDKTHEHEIEWTSTSGLDPNADHSSENNGGKGHGRNFVTTLRPGDRIVVIGRALSSLPDPDLRDTNPDVVPDLSAIRSTVARGAFEPFGTWEL</sequence>
<protein>
    <submittedName>
        <fullName evidence="2">Uncharacterized protein</fullName>
    </submittedName>
</protein>
<feature type="region of interest" description="Disordered" evidence="1">
    <location>
        <begin position="140"/>
        <end position="169"/>
    </location>
</feature>
<keyword evidence="3" id="KW-1185">Reference proteome</keyword>
<feature type="compositionally biased region" description="Basic and acidic residues" evidence="1">
    <location>
        <begin position="153"/>
        <end position="162"/>
    </location>
</feature>
<evidence type="ECO:0000313" key="2">
    <source>
        <dbReference type="EMBL" id="KIY47725.1"/>
    </source>
</evidence>
<organism evidence="2 3">
    <name type="scientific">Fistulina hepatica ATCC 64428</name>
    <dbReference type="NCBI Taxonomy" id="1128425"/>
    <lineage>
        <taxon>Eukaryota</taxon>
        <taxon>Fungi</taxon>
        <taxon>Dikarya</taxon>
        <taxon>Basidiomycota</taxon>
        <taxon>Agaricomycotina</taxon>
        <taxon>Agaricomycetes</taxon>
        <taxon>Agaricomycetidae</taxon>
        <taxon>Agaricales</taxon>
        <taxon>Fistulinaceae</taxon>
        <taxon>Fistulina</taxon>
    </lineage>
</organism>